<keyword evidence="4 11" id="KW-0949">S-adenosyl-L-methionine</keyword>
<gene>
    <name evidence="11" type="primary">rlmE</name>
    <name evidence="11" type="synonym">ftsJ</name>
    <name evidence="11" type="synonym">rrmJ</name>
    <name evidence="14" type="ORF">AUC70_08420</name>
</gene>
<dbReference type="RefSeq" id="WP_069444992.1">
    <property type="nucleotide sequence ID" value="NZ_LPWE01000012.1"/>
</dbReference>
<keyword evidence="2 11" id="KW-0489">Methyltransferase</keyword>
<dbReference type="HAMAP" id="MF_01547">
    <property type="entry name" value="RNA_methyltr_E"/>
    <property type="match status" value="1"/>
</dbReference>
<evidence type="ECO:0000313" key="14">
    <source>
        <dbReference type="EMBL" id="ODR94637.1"/>
    </source>
</evidence>
<dbReference type="STRING" id="1774970.AUC70_08420"/>
<feature type="binding site" evidence="11">
    <location>
        <position position="124"/>
    </location>
    <ligand>
        <name>S-adenosyl-L-methionine</name>
        <dbReference type="ChEBI" id="CHEBI:59789"/>
    </ligand>
</feature>
<feature type="binding site" evidence="11">
    <location>
        <position position="85"/>
    </location>
    <ligand>
        <name>S-adenosyl-L-methionine</name>
        <dbReference type="ChEBI" id="CHEBI:59789"/>
    </ligand>
</feature>
<evidence type="ECO:0000256" key="6">
    <source>
        <dbReference type="ARBA" id="ARBA00038861"/>
    </source>
</evidence>
<evidence type="ECO:0000313" key="15">
    <source>
        <dbReference type="Proteomes" id="UP000094172"/>
    </source>
</evidence>
<keyword evidence="11" id="KW-0963">Cytoplasm</keyword>
<comment type="subcellular location">
    <subcellularLocation>
        <location evidence="11">Cytoplasm</location>
    </subcellularLocation>
</comment>
<dbReference type="GO" id="GO:0008650">
    <property type="term" value="F:rRNA (uridine-2'-O-)-methyltransferase activity"/>
    <property type="evidence" value="ECO:0007669"/>
    <property type="project" value="UniProtKB-UniRule"/>
</dbReference>
<sequence length="241" mass="25502">MARGGKSGPRDGTGRRGLTVRVKTAKGRKLASTRWLQRQLNDPYVEEAKRQGYRSRAAFKLLEIDDKQHLLKPGGVVVDLGAAPGGWSQVAVARVKADSGNGRVIAADINEIEPVPGADFMQLDVTDAGAGDAIRDALGGARVDVVMSDMAASSTGHRQTDHLRVIALAEAALDIAEDILKPGGAYLAKVLQGGASGDLLTRLRQNFGKVAHVKPKASRQDSAEVYVLATGYRGPGREDVS</sequence>
<dbReference type="FunFam" id="3.40.50.150:FF:000005">
    <property type="entry name" value="Ribosomal RNA large subunit methyltransferase E"/>
    <property type="match status" value="1"/>
</dbReference>
<evidence type="ECO:0000256" key="10">
    <source>
        <dbReference type="ARBA" id="ARBA00048970"/>
    </source>
</evidence>
<dbReference type="Gene3D" id="3.40.50.150">
    <property type="entry name" value="Vaccinia Virus protein VP39"/>
    <property type="match status" value="1"/>
</dbReference>
<dbReference type="PIRSF" id="PIRSF005461">
    <property type="entry name" value="23S_rRNA_mtase"/>
    <property type="match status" value="1"/>
</dbReference>
<feature type="domain" description="Ribosomal RNA methyltransferase FtsJ" evidence="13">
    <location>
        <begin position="53"/>
        <end position="232"/>
    </location>
</feature>
<dbReference type="Pfam" id="PF01728">
    <property type="entry name" value="FtsJ"/>
    <property type="match status" value="1"/>
</dbReference>
<dbReference type="GO" id="GO:0005737">
    <property type="term" value="C:cytoplasm"/>
    <property type="evidence" value="ECO:0007669"/>
    <property type="project" value="UniProtKB-SubCell"/>
</dbReference>
<evidence type="ECO:0000256" key="4">
    <source>
        <dbReference type="ARBA" id="ARBA00022691"/>
    </source>
</evidence>
<reference evidence="14 15" key="1">
    <citation type="journal article" date="2016" name="Environ. Microbiol.">
        <title>New Methyloceanibacter diversity from North Sea sediments includes methanotroph containing solely the soluble methane monooxygenase.</title>
        <authorList>
            <person name="Vekeman B."/>
            <person name="Kerckhof F.M."/>
            <person name="Cremers G."/>
            <person name="de Vos P."/>
            <person name="Vandamme P."/>
            <person name="Boon N."/>
            <person name="Op den Camp H.J."/>
            <person name="Heylen K."/>
        </authorList>
    </citation>
    <scope>NUCLEOTIDE SEQUENCE [LARGE SCALE GENOMIC DNA]</scope>
    <source>
        <strain evidence="14 15">R-67176</strain>
    </source>
</reference>
<feature type="binding site" evidence="11">
    <location>
        <position position="108"/>
    </location>
    <ligand>
        <name>S-adenosyl-L-methionine</name>
        <dbReference type="ChEBI" id="CHEBI:59789"/>
    </ligand>
</feature>
<keyword evidence="3 11" id="KW-0808">Transferase</keyword>
<evidence type="ECO:0000256" key="11">
    <source>
        <dbReference type="HAMAP-Rule" id="MF_01547"/>
    </source>
</evidence>
<evidence type="ECO:0000256" key="3">
    <source>
        <dbReference type="ARBA" id="ARBA00022679"/>
    </source>
</evidence>
<feature type="active site" description="Proton acceptor" evidence="11 12">
    <location>
        <position position="189"/>
    </location>
</feature>
<accession>A0A1E3VM91</accession>
<dbReference type="PANTHER" id="PTHR10920">
    <property type="entry name" value="RIBOSOMAL RNA METHYLTRANSFERASE"/>
    <property type="match status" value="1"/>
</dbReference>
<comment type="catalytic activity">
    <reaction evidence="10 11">
        <text>uridine(2552) in 23S rRNA + S-adenosyl-L-methionine = 2'-O-methyluridine(2552) in 23S rRNA + S-adenosyl-L-homocysteine + H(+)</text>
        <dbReference type="Rhea" id="RHEA:42720"/>
        <dbReference type="Rhea" id="RHEA-COMP:10202"/>
        <dbReference type="Rhea" id="RHEA-COMP:10203"/>
        <dbReference type="ChEBI" id="CHEBI:15378"/>
        <dbReference type="ChEBI" id="CHEBI:57856"/>
        <dbReference type="ChEBI" id="CHEBI:59789"/>
        <dbReference type="ChEBI" id="CHEBI:65315"/>
        <dbReference type="ChEBI" id="CHEBI:74478"/>
        <dbReference type="EC" id="2.1.1.166"/>
    </reaction>
</comment>
<evidence type="ECO:0000256" key="1">
    <source>
        <dbReference type="ARBA" id="ARBA00022552"/>
    </source>
</evidence>
<dbReference type="EMBL" id="LPWE01000012">
    <property type="protein sequence ID" value="ODR94637.1"/>
    <property type="molecule type" value="Genomic_DNA"/>
</dbReference>
<dbReference type="AlphaFoldDB" id="A0A1E3VM91"/>
<evidence type="ECO:0000256" key="9">
    <source>
        <dbReference type="ARBA" id="ARBA00042745"/>
    </source>
</evidence>
<dbReference type="PANTHER" id="PTHR10920:SF18">
    <property type="entry name" value="RRNA METHYLTRANSFERASE 2, MITOCHONDRIAL"/>
    <property type="match status" value="1"/>
</dbReference>
<dbReference type="InterPro" id="IPR050082">
    <property type="entry name" value="RNA_methyltr_RlmE"/>
</dbReference>
<evidence type="ECO:0000256" key="8">
    <source>
        <dbReference type="ARBA" id="ARBA00041995"/>
    </source>
</evidence>
<dbReference type="EC" id="2.1.1.166" evidence="6 11"/>
<keyword evidence="1 11" id="KW-0698">rRNA processing</keyword>
<evidence type="ECO:0000256" key="2">
    <source>
        <dbReference type="ARBA" id="ARBA00022603"/>
    </source>
</evidence>
<evidence type="ECO:0000256" key="12">
    <source>
        <dbReference type="PIRSR" id="PIRSR005461-1"/>
    </source>
</evidence>
<organism evidence="14 15">
    <name type="scientific">Methyloceanibacter stevinii</name>
    <dbReference type="NCBI Taxonomy" id="1774970"/>
    <lineage>
        <taxon>Bacteria</taxon>
        <taxon>Pseudomonadati</taxon>
        <taxon>Pseudomonadota</taxon>
        <taxon>Alphaproteobacteria</taxon>
        <taxon>Hyphomicrobiales</taxon>
        <taxon>Hyphomicrobiaceae</taxon>
        <taxon>Methyloceanibacter</taxon>
    </lineage>
</organism>
<dbReference type="InterPro" id="IPR029063">
    <property type="entry name" value="SAM-dependent_MTases_sf"/>
</dbReference>
<keyword evidence="15" id="KW-1185">Reference proteome</keyword>
<comment type="caution">
    <text evidence="14">The sequence shown here is derived from an EMBL/GenBank/DDBJ whole genome shotgun (WGS) entry which is preliminary data.</text>
</comment>
<proteinExistence type="inferred from homology"/>
<evidence type="ECO:0000256" key="7">
    <source>
        <dbReference type="ARBA" id="ARBA00041129"/>
    </source>
</evidence>
<evidence type="ECO:0000256" key="5">
    <source>
        <dbReference type="ARBA" id="ARBA00037569"/>
    </source>
</evidence>
<protein>
    <recommendedName>
        <fullName evidence="7 11">Ribosomal RNA large subunit methyltransferase E</fullName>
        <ecNumber evidence="6 11">2.1.1.166</ecNumber>
    </recommendedName>
    <alternativeName>
        <fullName evidence="9 11">23S rRNA Um2552 methyltransferase</fullName>
    </alternativeName>
    <alternativeName>
        <fullName evidence="8 11">rRNA (uridine-2'-O-)-methyltransferase</fullName>
    </alternativeName>
</protein>
<feature type="binding site" evidence="11">
    <location>
        <position position="149"/>
    </location>
    <ligand>
        <name>S-adenosyl-L-methionine</name>
        <dbReference type="ChEBI" id="CHEBI:59789"/>
    </ligand>
</feature>
<dbReference type="Proteomes" id="UP000094172">
    <property type="component" value="Unassembled WGS sequence"/>
</dbReference>
<dbReference type="InterPro" id="IPR002877">
    <property type="entry name" value="RNA_MeTrfase_FtsJ_dom"/>
</dbReference>
<name>A0A1E3VM91_9HYPH</name>
<comment type="similarity">
    <text evidence="11">Belongs to the class I-like SAM-binding methyltransferase superfamily. RNA methyltransferase RlmE family.</text>
</comment>
<evidence type="ECO:0000259" key="13">
    <source>
        <dbReference type="Pfam" id="PF01728"/>
    </source>
</evidence>
<feature type="binding site" evidence="11">
    <location>
        <position position="87"/>
    </location>
    <ligand>
        <name>S-adenosyl-L-methionine</name>
        <dbReference type="ChEBI" id="CHEBI:59789"/>
    </ligand>
</feature>
<dbReference type="InterPro" id="IPR015507">
    <property type="entry name" value="rRNA-MeTfrase_E"/>
</dbReference>
<dbReference type="SUPFAM" id="SSF53335">
    <property type="entry name" value="S-adenosyl-L-methionine-dependent methyltransferases"/>
    <property type="match status" value="1"/>
</dbReference>
<comment type="function">
    <text evidence="5 11">Specifically methylates the uridine in position 2552 of 23S rRNA at the 2'-O position of the ribose in the fully assembled 50S ribosomal subunit.</text>
</comment>